<dbReference type="InterPro" id="IPR032675">
    <property type="entry name" value="LRR_dom_sf"/>
</dbReference>
<keyword evidence="2" id="KW-0677">Repeat</keyword>
<accession>A0A8D1UTA1</accession>
<dbReference type="Ensembl" id="ENSSSCT00060032847.1">
    <property type="protein sequence ID" value="ENSSSCP00060014094.1"/>
    <property type="gene ID" value="ENSSSCG00060024210.1"/>
</dbReference>
<dbReference type="PROSITE" id="PS51450">
    <property type="entry name" value="LRR"/>
    <property type="match status" value="1"/>
</dbReference>
<organism evidence="7 8">
    <name type="scientific">Sus scrofa</name>
    <name type="common">Pig</name>
    <dbReference type="NCBI Taxonomy" id="9823"/>
    <lineage>
        <taxon>Eukaryota</taxon>
        <taxon>Metazoa</taxon>
        <taxon>Chordata</taxon>
        <taxon>Craniata</taxon>
        <taxon>Vertebrata</taxon>
        <taxon>Euteleostomi</taxon>
        <taxon>Mammalia</taxon>
        <taxon>Eutheria</taxon>
        <taxon>Laurasiatheria</taxon>
        <taxon>Artiodactyla</taxon>
        <taxon>Suina</taxon>
        <taxon>Suidae</taxon>
        <taxon>Sus</taxon>
    </lineage>
</organism>
<dbReference type="InterPro" id="IPR001611">
    <property type="entry name" value="Leu-rich_rpt"/>
</dbReference>
<evidence type="ECO:0000256" key="6">
    <source>
        <dbReference type="SAM" id="MobiDB-lite"/>
    </source>
</evidence>
<dbReference type="AlphaFoldDB" id="A0A8D1UTA1"/>
<dbReference type="GO" id="GO:0036064">
    <property type="term" value="C:ciliary basal body"/>
    <property type="evidence" value="ECO:0007669"/>
    <property type="project" value="UniProtKB-ARBA"/>
</dbReference>
<evidence type="ECO:0000256" key="4">
    <source>
        <dbReference type="ARBA" id="ARBA00062587"/>
    </source>
</evidence>
<keyword evidence="1" id="KW-0433">Leucine-rich repeat</keyword>
<sequence length="421" mass="46492">MGWPPPFLRPRRSPSGSNHFVHSQPGLAFWRLCQLSEKAFFYFVIEIPDSYRLSLVFGICLQPEQSESVSVFSFPRGSRLTDISICREMPSLEVITLSVNSISTLEPVSRCRQLSELYLRKNRIPSLAELFYLKGLPRLRVLWLAENPCCGACPHLYRMTVLRNLPHLQKLDNQTVTEEEVSRALTEGEEVTAPSREDTRNGLPELPYALSTVDTAATETPQDPLSLRESEARCGCWAWAGGAPRGFFLVRFSGSPAWLSHVSKVQGRESVQVQGHPRVQSGRLYTADWWVGGKAGARATQAAEQLQGAPGTARCACRGHSWADTERGERGGDCSQQGPGWPSTLGSPAAWEGVSCPQRGRLWPCSVSGALKSCVLGPAPPVPPQELQDRQLTPQMREVPPTLPLLHLRSCLRGSVTEWGP</sequence>
<evidence type="ECO:0000256" key="2">
    <source>
        <dbReference type="ARBA" id="ARBA00022737"/>
    </source>
</evidence>
<evidence type="ECO:0000256" key="5">
    <source>
        <dbReference type="ARBA" id="ARBA00074183"/>
    </source>
</evidence>
<proteinExistence type="predicted"/>
<dbReference type="GO" id="GO:0097733">
    <property type="term" value="C:photoreceptor cell cilium"/>
    <property type="evidence" value="ECO:0007669"/>
    <property type="project" value="UniProtKB-ARBA"/>
</dbReference>
<dbReference type="Proteomes" id="UP000694723">
    <property type="component" value="Unplaced"/>
</dbReference>
<feature type="region of interest" description="Disordered" evidence="6">
    <location>
        <begin position="180"/>
        <end position="204"/>
    </location>
</feature>
<protein>
    <recommendedName>
        <fullName evidence="5">Cilia- and flagella-associated protein 410</fullName>
    </recommendedName>
</protein>
<name>A0A8D1UTA1_PIG</name>
<evidence type="ECO:0000256" key="1">
    <source>
        <dbReference type="ARBA" id="ARBA00022614"/>
    </source>
</evidence>
<dbReference type="FunFam" id="3.80.10.10:FF:000094">
    <property type="entry name" value="protein C21orf2 isoform X1"/>
    <property type="match status" value="1"/>
</dbReference>
<comment type="function">
    <text evidence="3">Plays a role in cilia formation and/or maintenance. Plays a role in the regulation of cell morphology and cytoskeletal organization. Involved in DNA damage repair.</text>
</comment>
<evidence type="ECO:0000313" key="8">
    <source>
        <dbReference type="Proteomes" id="UP000694723"/>
    </source>
</evidence>
<dbReference type="Gene3D" id="3.80.10.10">
    <property type="entry name" value="Ribonuclease Inhibitor"/>
    <property type="match status" value="1"/>
</dbReference>
<dbReference type="PANTHER" id="PTHR18849">
    <property type="entry name" value="LEUCINE RICH REPEAT PROTEIN"/>
    <property type="match status" value="1"/>
</dbReference>
<evidence type="ECO:0000313" key="7">
    <source>
        <dbReference type="Ensembl" id="ENSSSCP00060014094.1"/>
    </source>
</evidence>
<comment type="subunit">
    <text evidence="4">Found in a complex with CFAP410, NEK1 and SPATA7. Interacts with NEK1.</text>
</comment>
<reference evidence="7" key="1">
    <citation type="submission" date="2025-08" db="UniProtKB">
        <authorList>
            <consortium name="Ensembl"/>
        </authorList>
    </citation>
    <scope>IDENTIFICATION</scope>
</reference>
<dbReference type="SUPFAM" id="SSF52058">
    <property type="entry name" value="L domain-like"/>
    <property type="match status" value="1"/>
</dbReference>
<evidence type="ECO:0000256" key="3">
    <source>
        <dbReference type="ARBA" id="ARBA00053373"/>
    </source>
</evidence>
<dbReference type="PANTHER" id="PTHR18849:SF0">
    <property type="entry name" value="CILIA- AND FLAGELLA-ASSOCIATED PROTEIN 410-RELATED"/>
    <property type="match status" value="1"/>
</dbReference>